<dbReference type="HOGENOM" id="CLU_037715_0_0_0"/>
<gene>
    <name evidence="1" type="ORF">DSM3645_14535</name>
</gene>
<dbReference type="NCBIfam" id="TIGR03187">
    <property type="entry name" value="DGQHR"/>
    <property type="match status" value="1"/>
</dbReference>
<dbReference type="AlphaFoldDB" id="A3ZSB1"/>
<dbReference type="Proteomes" id="UP000004358">
    <property type="component" value="Unassembled WGS sequence"/>
</dbReference>
<dbReference type="eggNOG" id="ENOG502Z7VR">
    <property type="taxonomic scope" value="Bacteria"/>
</dbReference>
<name>A3ZSB1_9BACT</name>
<sequence>MATATMKKRTTAKSANKNVKVLRLAAIEVKQGKNRKLYSFAADGKSLHDFCTISRVSRQGEEGLEGYQRPEVMAHINQIRAYLESENPLLPNAIVVAFDDTVKFKPDPGKAGTDSPFSRSGVLEIPIDNSIIEEDKPGWIVDGQQRSAALRDARISGFPVCVIGFLAEGLEEQRQQFILVNATKPLPKGLIYELLPSTGGKLPMALQRRRHPALLSERMNFDEDSPLHGMIRTPTNGTGVVADNTILKMLENSLTDGVLYLYTDIEDQLKLLKHFWSAVAEVFPDAWGLLPRKSRLMHGAGFISMGFLMDTIADRNRKTKSLSKELFKKELMPLKEVCSWTEGSWEFDGGNILKWNEVQNVPRHIQLLSSHLLGMYRELVWKK</sequence>
<dbReference type="NCBIfam" id="NF041060">
    <property type="entry name" value="DpdB"/>
    <property type="match status" value="1"/>
</dbReference>
<dbReference type="Pfam" id="PF14072">
    <property type="entry name" value="DndB"/>
    <property type="match status" value="1"/>
</dbReference>
<evidence type="ECO:0000313" key="2">
    <source>
        <dbReference type="Proteomes" id="UP000004358"/>
    </source>
</evidence>
<dbReference type="InterPro" id="IPR017601">
    <property type="entry name" value="DGQHR-contain_dom"/>
</dbReference>
<dbReference type="InterPro" id="IPR017642">
    <property type="entry name" value="DNA_S_mod_DndB"/>
</dbReference>
<comment type="caution">
    <text evidence="1">The sequence shown here is derived from an EMBL/GenBank/DDBJ whole genome shotgun (WGS) entry which is preliminary data.</text>
</comment>
<reference evidence="1 2" key="1">
    <citation type="submission" date="2006-02" db="EMBL/GenBank/DDBJ databases">
        <authorList>
            <person name="Amann R."/>
            <person name="Ferriera S."/>
            <person name="Johnson J."/>
            <person name="Kravitz S."/>
            <person name="Halpern A."/>
            <person name="Remington K."/>
            <person name="Beeson K."/>
            <person name="Tran B."/>
            <person name="Rogers Y.-H."/>
            <person name="Friedman R."/>
            <person name="Venter J.C."/>
        </authorList>
    </citation>
    <scope>NUCLEOTIDE SEQUENCE [LARGE SCALE GENOMIC DNA]</scope>
    <source>
        <strain evidence="1 2">DSM 3645</strain>
    </source>
</reference>
<dbReference type="RefSeq" id="WP_002650805.1">
    <property type="nucleotide sequence ID" value="NZ_CH672376.1"/>
</dbReference>
<dbReference type="EMBL" id="AANZ01000008">
    <property type="protein sequence ID" value="EAQ80571.1"/>
    <property type="molecule type" value="Genomic_DNA"/>
</dbReference>
<evidence type="ECO:0008006" key="3">
    <source>
        <dbReference type="Google" id="ProtNLM"/>
    </source>
</evidence>
<accession>A3ZSB1</accession>
<evidence type="ECO:0000313" key="1">
    <source>
        <dbReference type="EMBL" id="EAQ80571.1"/>
    </source>
</evidence>
<dbReference type="STRING" id="314230.DSM3645_14535"/>
<proteinExistence type="predicted"/>
<protein>
    <recommendedName>
        <fullName evidence="3">DGQHR domain-containing protein</fullName>
    </recommendedName>
</protein>
<dbReference type="CDD" id="cd16413">
    <property type="entry name" value="DGQHR_domain"/>
    <property type="match status" value="1"/>
</dbReference>
<organism evidence="1 2">
    <name type="scientific">Blastopirellula marina DSM 3645</name>
    <dbReference type="NCBI Taxonomy" id="314230"/>
    <lineage>
        <taxon>Bacteria</taxon>
        <taxon>Pseudomonadati</taxon>
        <taxon>Planctomycetota</taxon>
        <taxon>Planctomycetia</taxon>
        <taxon>Pirellulales</taxon>
        <taxon>Pirellulaceae</taxon>
        <taxon>Blastopirellula</taxon>
    </lineage>
</organism>